<dbReference type="AlphaFoldDB" id="A0A6A6EN32"/>
<feature type="chain" id="PRO_5025686115" description="AB hydrolase-1 domain-containing protein" evidence="1">
    <location>
        <begin position="20"/>
        <end position="442"/>
    </location>
</feature>
<name>A0A6A6EN32_9PEZI</name>
<keyword evidence="1" id="KW-0732">Signal</keyword>
<organism evidence="3 4">
    <name type="scientific">Zopfia rhizophila CBS 207.26</name>
    <dbReference type="NCBI Taxonomy" id="1314779"/>
    <lineage>
        <taxon>Eukaryota</taxon>
        <taxon>Fungi</taxon>
        <taxon>Dikarya</taxon>
        <taxon>Ascomycota</taxon>
        <taxon>Pezizomycotina</taxon>
        <taxon>Dothideomycetes</taxon>
        <taxon>Dothideomycetes incertae sedis</taxon>
        <taxon>Zopfiaceae</taxon>
        <taxon>Zopfia</taxon>
    </lineage>
</organism>
<evidence type="ECO:0000256" key="1">
    <source>
        <dbReference type="SAM" id="SignalP"/>
    </source>
</evidence>
<dbReference type="SUPFAM" id="SSF53474">
    <property type="entry name" value="alpha/beta-Hydrolases"/>
    <property type="match status" value="1"/>
</dbReference>
<dbReference type="Gene3D" id="3.40.50.1820">
    <property type="entry name" value="alpha/beta hydrolase"/>
    <property type="match status" value="1"/>
</dbReference>
<dbReference type="InterPro" id="IPR029058">
    <property type="entry name" value="AB_hydrolase_fold"/>
</dbReference>
<protein>
    <recommendedName>
        <fullName evidence="2">AB hydrolase-1 domain-containing protein</fullName>
    </recommendedName>
</protein>
<dbReference type="PANTHER" id="PTHR42886:SF87">
    <property type="entry name" value="AB HYDROLASE-1 DOMAIN-CONTAINING PROTEIN"/>
    <property type="match status" value="1"/>
</dbReference>
<dbReference type="Proteomes" id="UP000800200">
    <property type="component" value="Unassembled WGS sequence"/>
</dbReference>
<keyword evidence="4" id="KW-1185">Reference proteome</keyword>
<dbReference type="OrthoDB" id="190201at2759"/>
<dbReference type="PANTHER" id="PTHR42886">
    <property type="entry name" value="RE40534P-RELATED"/>
    <property type="match status" value="1"/>
</dbReference>
<sequence>MAPQLRFTPFLLLRGFAAAKTCTNLTIPVNIESRQGLFKTIPFEGNLDATTFSQEFTNIGQNYSNVLLKDYQTVRGQYKISAKFCHPDNGTTSSVVQVLTHGIGFDKSYWDLPFNNYNYSYTDRAISHGYSTLAIDRLGIGNSSHGDPINVIQAQAEVEALNDITGLLRNGSVPSIDTSFHKVVHVGHSFGSVQSYWLSALYPDNTDGLILTGWSTNGTWLPATIASWNLHLARLNQPLRFGNSSNSGVLNLIKNDNQGEGLIKTILTLLQSVEVDLPNQDIWDVIATTEVGDLINGYNQTIEPLNYPGGYMAWSDFTANQYAFLLPGYYDLALGLFAERTKQPVTAGELLTIGSSPPSSSFSGPVLVVTGEQDAIFCGGDCYATGSAADSIPAAAEVAFPNASVFEAYIQPNTGHGLNAHYNSTGAYEVIQNWLEDHGLES</sequence>
<proteinExistence type="predicted"/>
<evidence type="ECO:0000259" key="2">
    <source>
        <dbReference type="Pfam" id="PF12697"/>
    </source>
</evidence>
<dbReference type="InterPro" id="IPR000073">
    <property type="entry name" value="AB_hydrolase_1"/>
</dbReference>
<gene>
    <name evidence="3" type="ORF">K469DRAFT_553285</name>
</gene>
<dbReference type="Pfam" id="PF12697">
    <property type="entry name" value="Abhydrolase_6"/>
    <property type="match status" value="1"/>
</dbReference>
<feature type="signal peptide" evidence="1">
    <location>
        <begin position="1"/>
        <end position="19"/>
    </location>
</feature>
<reference evidence="3" key="1">
    <citation type="journal article" date="2020" name="Stud. Mycol.">
        <title>101 Dothideomycetes genomes: a test case for predicting lifestyles and emergence of pathogens.</title>
        <authorList>
            <person name="Haridas S."/>
            <person name="Albert R."/>
            <person name="Binder M."/>
            <person name="Bloem J."/>
            <person name="Labutti K."/>
            <person name="Salamov A."/>
            <person name="Andreopoulos B."/>
            <person name="Baker S."/>
            <person name="Barry K."/>
            <person name="Bills G."/>
            <person name="Bluhm B."/>
            <person name="Cannon C."/>
            <person name="Castanera R."/>
            <person name="Culley D."/>
            <person name="Daum C."/>
            <person name="Ezra D."/>
            <person name="Gonzalez J."/>
            <person name="Henrissat B."/>
            <person name="Kuo A."/>
            <person name="Liang C."/>
            <person name="Lipzen A."/>
            <person name="Lutzoni F."/>
            <person name="Magnuson J."/>
            <person name="Mondo S."/>
            <person name="Nolan M."/>
            <person name="Ohm R."/>
            <person name="Pangilinan J."/>
            <person name="Park H.-J."/>
            <person name="Ramirez L."/>
            <person name="Alfaro M."/>
            <person name="Sun H."/>
            <person name="Tritt A."/>
            <person name="Yoshinaga Y."/>
            <person name="Zwiers L.-H."/>
            <person name="Turgeon B."/>
            <person name="Goodwin S."/>
            <person name="Spatafora J."/>
            <person name="Crous P."/>
            <person name="Grigoriev I."/>
        </authorList>
    </citation>
    <scope>NUCLEOTIDE SEQUENCE</scope>
    <source>
        <strain evidence="3">CBS 207.26</strain>
    </source>
</reference>
<evidence type="ECO:0000313" key="3">
    <source>
        <dbReference type="EMBL" id="KAF2192372.1"/>
    </source>
</evidence>
<dbReference type="EMBL" id="ML994615">
    <property type="protein sequence ID" value="KAF2192372.1"/>
    <property type="molecule type" value="Genomic_DNA"/>
</dbReference>
<feature type="domain" description="AB hydrolase-1" evidence="2">
    <location>
        <begin position="98"/>
        <end position="234"/>
    </location>
</feature>
<evidence type="ECO:0000313" key="4">
    <source>
        <dbReference type="Proteomes" id="UP000800200"/>
    </source>
</evidence>
<accession>A0A6A6EN32</accession>